<organism evidence="11 12">
    <name type="scientific">Maritimibacter alkaliphilus HTCC2654</name>
    <dbReference type="NCBI Taxonomy" id="314271"/>
    <lineage>
        <taxon>Bacteria</taxon>
        <taxon>Pseudomonadati</taxon>
        <taxon>Pseudomonadota</taxon>
        <taxon>Alphaproteobacteria</taxon>
        <taxon>Rhodobacterales</taxon>
        <taxon>Roseobacteraceae</taxon>
        <taxon>Maritimibacter</taxon>
    </lineage>
</organism>
<evidence type="ECO:0000256" key="5">
    <source>
        <dbReference type="ARBA" id="ARBA00022525"/>
    </source>
</evidence>
<dbReference type="SMART" id="SM00155">
    <property type="entry name" value="PLDc"/>
    <property type="match status" value="2"/>
</dbReference>
<evidence type="ECO:0000256" key="1">
    <source>
        <dbReference type="ARBA" id="ARBA00000798"/>
    </source>
</evidence>
<evidence type="ECO:0000256" key="8">
    <source>
        <dbReference type="ARBA" id="ARBA00023098"/>
    </source>
</evidence>
<dbReference type="EMBL" id="AAMT01000028">
    <property type="protein sequence ID" value="EAQ10674.1"/>
    <property type="molecule type" value="Genomic_DNA"/>
</dbReference>
<dbReference type="Pfam" id="PF13091">
    <property type="entry name" value="PLDc_2"/>
    <property type="match status" value="1"/>
</dbReference>
<evidence type="ECO:0000256" key="4">
    <source>
        <dbReference type="ARBA" id="ARBA00018392"/>
    </source>
</evidence>
<dbReference type="Proteomes" id="UP000002931">
    <property type="component" value="Unassembled WGS sequence"/>
</dbReference>
<dbReference type="PANTHER" id="PTHR18896:SF76">
    <property type="entry name" value="PHOSPHOLIPASE"/>
    <property type="match status" value="1"/>
</dbReference>
<dbReference type="Pfam" id="PF00614">
    <property type="entry name" value="PLDc"/>
    <property type="match status" value="1"/>
</dbReference>
<evidence type="ECO:0000259" key="10">
    <source>
        <dbReference type="PROSITE" id="PS50035"/>
    </source>
</evidence>
<dbReference type="GO" id="GO:0004630">
    <property type="term" value="F:phospholipase D activity"/>
    <property type="evidence" value="ECO:0007669"/>
    <property type="project" value="UniProtKB-EC"/>
</dbReference>
<dbReference type="InterPro" id="IPR001736">
    <property type="entry name" value="PLipase_D/transphosphatidylase"/>
</dbReference>
<evidence type="ECO:0000256" key="7">
    <source>
        <dbReference type="ARBA" id="ARBA00022801"/>
    </source>
</evidence>
<comment type="function">
    <text evidence="2">Could be a virulence factor.</text>
</comment>
<protein>
    <recommendedName>
        <fullName evidence="4">Phospholipase D</fullName>
    </recommendedName>
    <alternativeName>
        <fullName evidence="9">Choline phosphatase</fullName>
    </alternativeName>
</protein>
<feature type="domain" description="PLD phosphodiesterase" evidence="10">
    <location>
        <begin position="200"/>
        <end position="227"/>
    </location>
</feature>
<dbReference type="GO" id="GO:0009395">
    <property type="term" value="P:phospholipid catabolic process"/>
    <property type="evidence" value="ECO:0007669"/>
    <property type="project" value="TreeGrafter"/>
</dbReference>
<dbReference type="STRING" id="314271.RB2654_06187"/>
<dbReference type="PANTHER" id="PTHR18896">
    <property type="entry name" value="PHOSPHOLIPASE D"/>
    <property type="match status" value="1"/>
</dbReference>
<keyword evidence="6" id="KW-0677">Repeat</keyword>
<keyword evidence="5" id="KW-0964">Secreted</keyword>
<dbReference type="SUPFAM" id="SSF56024">
    <property type="entry name" value="Phospholipase D/nuclease"/>
    <property type="match status" value="2"/>
</dbReference>
<evidence type="ECO:0000256" key="2">
    <source>
        <dbReference type="ARBA" id="ARBA00003145"/>
    </source>
</evidence>
<accession>A3VM44</accession>
<dbReference type="CDD" id="cd09105">
    <property type="entry name" value="PLDc_vPLD1_2_like_2"/>
    <property type="match status" value="1"/>
</dbReference>
<dbReference type="AlphaFoldDB" id="A3VM44"/>
<evidence type="ECO:0000256" key="6">
    <source>
        <dbReference type="ARBA" id="ARBA00022737"/>
    </source>
</evidence>
<evidence type="ECO:0000256" key="3">
    <source>
        <dbReference type="ARBA" id="ARBA00004613"/>
    </source>
</evidence>
<name>A3VM44_9RHOB</name>
<comment type="catalytic activity">
    <reaction evidence="1">
        <text>a 1,2-diacyl-sn-glycero-3-phosphocholine + H2O = a 1,2-diacyl-sn-glycero-3-phosphate + choline + H(+)</text>
        <dbReference type="Rhea" id="RHEA:14445"/>
        <dbReference type="ChEBI" id="CHEBI:15354"/>
        <dbReference type="ChEBI" id="CHEBI:15377"/>
        <dbReference type="ChEBI" id="CHEBI:15378"/>
        <dbReference type="ChEBI" id="CHEBI:57643"/>
        <dbReference type="ChEBI" id="CHEBI:58608"/>
        <dbReference type="EC" id="3.1.4.4"/>
    </reaction>
</comment>
<dbReference type="HOGENOM" id="CLU_550811_0_0_5"/>
<proteinExistence type="predicted"/>
<keyword evidence="7" id="KW-0378">Hydrolase</keyword>
<sequence>MFDTDTQSPRDPDQGAHDMQTETAQVLITASEAYPAFERMVLNARRDVWVSMRIFDPTTHLYSDEARAVGETWSDLLRHKLDEGVRFTIIITDFDPVARPDLHELSWRCRDDCLAAAEASRNPDLLDIDVHMHPARVGWAHRVLFMPVTRRKLRDECNRLTGMDREECDTVLAHRPRFRQMIRSRAGKMWPRLWPPAPLVPATHHQKMAVADGRVLYVGGLDLNPRRYDDKHHRRAPEKTWHDVQLIVTGEVAKAGLRHLREFRAVTAGEVQPSAFGGVLRTLSCDVPGGRRLAPHEVLRELEEAHLRLIRTAKRYIFIETQFLRSTPITDALVTAAAAQPDLQLVVLLPAAPEDVAFDSSDDMDAKYGEQLQSTAVERLRDAFGDRVFFGSPAQPRRMQTDGRDTHYDAPIIYIHAKVMVIDDRAAIVSSANLNGRSMRWDSETGIELAEPGRAEQVFSRCCDHWFPDGAPGDLTRAATWTRAAQDNAKRAPEDRKHFILPYDVEPAEKMGEPLPGVPEEMV</sequence>
<comment type="subcellular location">
    <subcellularLocation>
        <location evidence="3">Secreted</location>
    </subcellularLocation>
</comment>
<evidence type="ECO:0000256" key="9">
    <source>
        <dbReference type="ARBA" id="ARBA00029594"/>
    </source>
</evidence>
<dbReference type="InterPro" id="IPR015679">
    <property type="entry name" value="PLipase_D_fam"/>
</dbReference>
<evidence type="ECO:0000313" key="12">
    <source>
        <dbReference type="Proteomes" id="UP000002931"/>
    </source>
</evidence>
<reference evidence="11 12" key="1">
    <citation type="journal article" date="2010" name="J. Bacteriol.">
        <title>Genome sequences of Pelagibaca bermudensis HTCC2601T and Maritimibacter alkaliphilus HTCC2654T, the type strains of two marine Roseobacter genera.</title>
        <authorList>
            <person name="Thrash J.C."/>
            <person name="Cho J.C."/>
            <person name="Ferriera S."/>
            <person name="Johnson J."/>
            <person name="Vergin K.L."/>
            <person name="Giovannoni S.J."/>
        </authorList>
    </citation>
    <scope>NUCLEOTIDE SEQUENCE [LARGE SCALE GENOMIC DNA]</scope>
    <source>
        <strain evidence="11 12">HTCC2654</strain>
    </source>
</reference>
<evidence type="ECO:0000313" key="11">
    <source>
        <dbReference type="EMBL" id="EAQ10674.1"/>
    </source>
</evidence>
<dbReference type="eggNOG" id="COG1502">
    <property type="taxonomic scope" value="Bacteria"/>
</dbReference>
<dbReference type="Gene3D" id="3.30.870.10">
    <property type="entry name" value="Endonuclease Chain A"/>
    <property type="match status" value="2"/>
</dbReference>
<gene>
    <name evidence="11" type="ORF">RB2654_06187</name>
</gene>
<keyword evidence="8" id="KW-0443">Lipid metabolism</keyword>
<dbReference type="CDD" id="cd09104">
    <property type="entry name" value="PLDc_vPLD1_2_like_1"/>
    <property type="match status" value="1"/>
</dbReference>
<dbReference type="GO" id="GO:0005576">
    <property type="term" value="C:extracellular region"/>
    <property type="evidence" value="ECO:0007669"/>
    <property type="project" value="UniProtKB-SubCell"/>
</dbReference>
<dbReference type="PROSITE" id="PS50035">
    <property type="entry name" value="PLD"/>
    <property type="match status" value="2"/>
</dbReference>
<dbReference type="InterPro" id="IPR025202">
    <property type="entry name" value="PLD-like_dom"/>
</dbReference>
<feature type="domain" description="PLD phosphodiesterase" evidence="10">
    <location>
        <begin position="411"/>
        <end position="438"/>
    </location>
</feature>
<comment type="caution">
    <text evidence="11">The sequence shown here is derived from an EMBL/GenBank/DDBJ whole genome shotgun (WGS) entry which is preliminary data.</text>
</comment>
<keyword evidence="12" id="KW-1185">Reference proteome</keyword>